<evidence type="ECO:0000256" key="1">
    <source>
        <dbReference type="ARBA" id="ARBA00004141"/>
    </source>
</evidence>
<evidence type="ECO:0000256" key="7">
    <source>
        <dbReference type="SAM" id="Phobius"/>
    </source>
</evidence>
<dbReference type="PANTHER" id="PTHR43867:SF2">
    <property type="entry name" value="CELLULOSE SYNTHASE CATALYTIC SUBUNIT A [UDP-FORMING]"/>
    <property type="match status" value="1"/>
</dbReference>
<dbReference type="SUPFAM" id="SSF53448">
    <property type="entry name" value="Nucleotide-diphospho-sugar transferases"/>
    <property type="match status" value="1"/>
</dbReference>
<keyword evidence="2" id="KW-0328">Glycosyltransferase</keyword>
<dbReference type="InterPro" id="IPR029044">
    <property type="entry name" value="Nucleotide-diphossugar_trans"/>
</dbReference>
<evidence type="ECO:0000256" key="6">
    <source>
        <dbReference type="ARBA" id="ARBA00023136"/>
    </source>
</evidence>
<dbReference type="InterPro" id="IPR007831">
    <property type="entry name" value="T2SS_GspE_N"/>
</dbReference>
<organism evidence="10 11">
    <name type="scientific">Salipiger mangrovisoli</name>
    <dbReference type="NCBI Taxonomy" id="2865933"/>
    <lineage>
        <taxon>Bacteria</taxon>
        <taxon>Pseudomonadati</taxon>
        <taxon>Pseudomonadota</taxon>
        <taxon>Alphaproteobacteria</taxon>
        <taxon>Rhodobacterales</taxon>
        <taxon>Roseobacteraceae</taxon>
        <taxon>Salipiger</taxon>
    </lineage>
</organism>
<evidence type="ECO:0000259" key="8">
    <source>
        <dbReference type="Pfam" id="PF05157"/>
    </source>
</evidence>
<dbReference type="Pfam" id="PF13632">
    <property type="entry name" value="Glyco_trans_2_3"/>
    <property type="match status" value="1"/>
</dbReference>
<dbReference type="SUPFAM" id="SSF160246">
    <property type="entry name" value="EspE N-terminal domain-like"/>
    <property type="match status" value="1"/>
</dbReference>
<feature type="domain" description="Type II secretion system protein GspE N-terminal" evidence="8">
    <location>
        <begin position="52"/>
        <end position="128"/>
    </location>
</feature>
<keyword evidence="11" id="KW-1185">Reference proteome</keyword>
<evidence type="ECO:0000256" key="5">
    <source>
        <dbReference type="ARBA" id="ARBA00022989"/>
    </source>
</evidence>
<feature type="transmembrane region" description="Helical" evidence="7">
    <location>
        <begin position="470"/>
        <end position="503"/>
    </location>
</feature>
<dbReference type="InterPro" id="IPR037257">
    <property type="entry name" value="T2SS_E_N_sf"/>
</dbReference>
<evidence type="ECO:0000313" key="10">
    <source>
        <dbReference type="EMBL" id="MBE9637850.1"/>
    </source>
</evidence>
<feature type="transmembrane region" description="Helical" evidence="7">
    <location>
        <begin position="546"/>
        <end position="568"/>
    </location>
</feature>
<evidence type="ECO:0000259" key="9">
    <source>
        <dbReference type="Pfam" id="PF13632"/>
    </source>
</evidence>
<feature type="transmembrane region" description="Helical" evidence="7">
    <location>
        <begin position="185"/>
        <end position="207"/>
    </location>
</feature>
<feature type="transmembrane region" description="Helical" evidence="7">
    <location>
        <begin position="159"/>
        <end position="179"/>
    </location>
</feature>
<dbReference type="PANTHER" id="PTHR43867">
    <property type="entry name" value="CELLULOSE SYNTHASE CATALYTIC SUBUNIT A [UDP-FORMING]"/>
    <property type="match status" value="1"/>
</dbReference>
<feature type="transmembrane region" description="Helical" evidence="7">
    <location>
        <begin position="515"/>
        <end position="539"/>
    </location>
</feature>
<dbReference type="Gene3D" id="3.30.300.160">
    <property type="entry name" value="Type II secretion system, protein E, N-terminal domain"/>
    <property type="match status" value="1"/>
</dbReference>
<protein>
    <submittedName>
        <fullName evidence="10">Glycosyltransferase</fullName>
    </submittedName>
</protein>
<dbReference type="Pfam" id="PF05157">
    <property type="entry name" value="MshEN"/>
    <property type="match status" value="1"/>
</dbReference>
<dbReference type="InterPro" id="IPR001173">
    <property type="entry name" value="Glyco_trans_2-like"/>
</dbReference>
<evidence type="ECO:0000313" key="11">
    <source>
        <dbReference type="Proteomes" id="UP000607796"/>
    </source>
</evidence>
<keyword evidence="6 7" id="KW-0472">Membrane</keyword>
<feature type="domain" description="Glycosyltransferase 2-like" evidence="9">
    <location>
        <begin position="308"/>
        <end position="503"/>
    </location>
</feature>
<dbReference type="InterPro" id="IPR050321">
    <property type="entry name" value="Glycosyltr_2/OpgH_subfam"/>
</dbReference>
<comment type="caution">
    <text evidence="10">The sequence shown here is derived from an EMBL/GenBank/DDBJ whole genome shotgun (WGS) entry which is preliminary data.</text>
</comment>
<gene>
    <name evidence="10" type="ORF">IQ782_13430</name>
</gene>
<comment type="subcellular location">
    <subcellularLocation>
        <location evidence="1">Membrane</location>
        <topology evidence="1">Multi-pass membrane protein</topology>
    </subcellularLocation>
</comment>
<keyword evidence="4 7" id="KW-0812">Transmembrane</keyword>
<accession>A0ABR9X2W6</accession>
<dbReference type="Gene3D" id="3.90.550.10">
    <property type="entry name" value="Spore Coat Polysaccharide Biosynthesis Protein SpsA, Chain A"/>
    <property type="match status" value="1"/>
</dbReference>
<keyword evidence="3" id="KW-0808">Transferase</keyword>
<evidence type="ECO:0000256" key="3">
    <source>
        <dbReference type="ARBA" id="ARBA00022679"/>
    </source>
</evidence>
<proteinExistence type="predicted"/>
<keyword evidence="5 7" id="KW-1133">Transmembrane helix</keyword>
<dbReference type="EMBL" id="JADFFK010000009">
    <property type="protein sequence ID" value="MBE9637850.1"/>
    <property type="molecule type" value="Genomic_DNA"/>
</dbReference>
<name>A0ABR9X2W6_9RHOB</name>
<evidence type="ECO:0000256" key="4">
    <source>
        <dbReference type="ARBA" id="ARBA00022692"/>
    </source>
</evidence>
<sequence length="600" mass="66288">MDQGALDAVQALETLARSRHEGSSLSRLLRAEGLVSPEQLRDALARHHGASALSRQTTPPDPRLAPLLPPHICLRHGALPWMRRDGALVLAMAHPEESARVRALLPPAETDVILALATENDIFEEIAERHGAGLAAAAESDLPDAFSCRDLNRLTRRRAGALALCALLFAALLFSWPVLLFSAALALTAANLAIGQIAKLAAFIAGLPPLPPGPRGGQDTPPVSLLIPLHREEEIAAKLVERLHRLDYPRSQLEALLVLEAGDAITRAALQDADLPPWVRVVEVPPGKVTTKPRALNYALNFARGEIIGIYDAEDSPAPDQLRRTAAHFGRAPPNEACVQGILDFYNPQANWMSRCFTIEYAAWFRILLPGFARLGFAVPLGGTTVFFRREALDRVGGWDAFNVTEDADLGLRLARFGYRTALLPLVTREEANCHPWPWIRQRSRWLKGYLITWIVHMRQPRRLFRDLGAWRFFGVQVIFLTGLLQFLLAPLLWSFWLILLGLPHPLAGSETAPLLGITIALLLGAESVSILVGLGGVLRSPHPRLLPWVPTLFLYFPLGTIALYKALWEMLHRPFYWDKTAHGRSAPDHVGADLPTDRR</sequence>
<reference evidence="10 11" key="1">
    <citation type="journal article" date="2021" name="Int. J. Syst. Evol. Microbiol.">
        <title>Salipiger mangrovisoli sp. nov., isolated from mangrove soil and the proposal for the reclassification of Paraphaeobacter pallidus as Salipiger pallidus comb. nov.</title>
        <authorList>
            <person name="Du J."/>
            <person name="Liu Y."/>
            <person name="Pei T."/>
            <person name="Deng M.R."/>
            <person name="Zhu H."/>
        </authorList>
    </citation>
    <scope>NUCLEOTIDE SEQUENCE [LARGE SCALE GENOMIC DNA]</scope>
    <source>
        <strain evidence="10 11">6D45A</strain>
    </source>
</reference>
<evidence type="ECO:0000256" key="2">
    <source>
        <dbReference type="ARBA" id="ARBA00022676"/>
    </source>
</evidence>
<dbReference type="Proteomes" id="UP000607796">
    <property type="component" value="Unassembled WGS sequence"/>
</dbReference>